<evidence type="ECO:0000313" key="6">
    <source>
        <dbReference type="EMBL" id="ELU08565.1"/>
    </source>
</evidence>
<dbReference type="AlphaFoldDB" id="R7UQZ2"/>
<evidence type="ECO:0000313" key="8">
    <source>
        <dbReference type="Proteomes" id="UP000014760"/>
    </source>
</evidence>
<dbReference type="GO" id="GO:0022857">
    <property type="term" value="F:transmembrane transporter activity"/>
    <property type="evidence" value="ECO:0007669"/>
    <property type="project" value="InterPro"/>
</dbReference>
<dbReference type="EMBL" id="KB298957">
    <property type="protein sequence ID" value="ELU08565.1"/>
    <property type="molecule type" value="Genomic_DNA"/>
</dbReference>
<evidence type="ECO:0000256" key="1">
    <source>
        <dbReference type="ARBA" id="ARBA00022692"/>
    </source>
</evidence>
<dbReference type="EnsemblMetazoa" id="CapteT211226">
    <property type="protein sequence ID" value="CapteP211226"/>
    <property type="gene ID" value="CapteG211226"/>
</dbReference>
<proteinExistence type="predicted"/>
<dbReference type="Gene3D" id="1.20.1250.20">
    <property type="entry name" value="MFS general substrate transporter like domains"/>
    <property type="match status" value="2"/>
</dbReference>
<dbReference type="HOGENOM" id="CLU_028923_2_1_1"/>
<evidence type="ECO:0008006" key="9">
    <source>
        <dbReference type="Google" id="ProtNLM"/>
    </source>
</evidence>
<reference evidence="7" key="3">
    <citation type="submission" date="2015-06" db="UniProtKB">
        <authorList>
            <consortium name="EnsemblMetazoa"/>
        </authorList>
    </citation>
    <scope>IDENTIFICATION</scope>
</reference>
<protein>
    <recommendedName>
        <fullName evidence="9">Major facilitator superfamily (MFS) profile domain-containing protein</fullName>
    </recommendedName>
</protein>
<sequence>MHEARKHGQVAEAEEEEEEEEGGGNESDPDRKLKIMKTILLYFGVFDVGLCLMLIGPTLLDLGHLVSADTATMSIVVICRALGSIAGNFASGCLIGHVNPWFMSLLTKFIGASFVIIIPWCRSYLSLALCFVPWGFAIGLFDAIGNNMILIIWGRQNGPWMQGFYCVLSMGSLVAPLIAEPFLQEKPQNALTSGQIGISTPAEKSETQIVYVYLMTGIYMITAGVGFTCMFLLETPRMLLAKSKDNKKEEENAPDPLESVNRVFYGIFLTFLAVMYTAYCAAEASFGVYLLTFAVKYLNWNQQQAAMVTAALMGAFTAGRALGIPLVIVLRPSVIILVDLISMVSMLAILSAFVNVHDAVLWVCSIGFGFAMASFYGSGFSWVEHRIGVRTRVNAMILVASAVGELVGPSTVGPIMGTVGYNSFVYLILTFVVVALISFIALEVLSIKVNDGNSYEKLP</sequence>
<feature type="transmembrane region" description="Helical" evidence="5">
    <location>
        <begin position="334"/>
        <end position="354"/>
    </location>
</feature>
<feature type="transmembrane region" description="Helical" evidence="5">
    <location>
        <begin position="105"/>
        <end position="125"/>
    </location>
</feature>
<dbReference type="InterPro" id="IPR036259">
    <property type="entry name" value="MFS_trans_sf"/>
</dbReference>
<feature type="transmembrane region" description="Helical" evidence="5">
    <location>
        <begin position="72"/>
        <end position="98"/>
    </location>
</feature>
<evidence type="ECO:0000256" key="2">
    <source>
        <dbReference type="ARBA" id="ARBA00022989"/>
    </source>
</evidence>
<evidence type="ECO:0000256" key="4">
    <source>
        <dbReference type="SAM" id="MobiDB-lite"/>
    </source>
</evidence>
<name>R7UQZ2_CAPTE</name>
<feature type="transmembrane region" description="Helical" evidence="5">
    <location>
        <begin position="395"/>
        <end position="417"/>
    </location>
</feature>
<feature type="transmembrane region" description="Helical" evidence="5">
    <location>
        <begin position="263"/>
        <end position="291"/>
    </location>
</feature>
<feature type="transmembrane region" description="Helical" evidence="5">
    <location>
        <begin position="303"/>
        <end position="322"/>
    </location>
</feature>
<reference evidence="8" key="1">
    <citation type="submission" date="2012-12" db="EMBL/GenBank/DDBJ databases">
        <authorList>
            <person name="Hellsten U."/>
            <person name="Grimwood J."/>
            <person name="Chapman J.A."/>
            <person name="Shapiro H."/>
            <person name="Aerts A."/>
            <person name="Otillar R.P."/>
            <person name="Terry A.Y."/>
            <person name="Boore J.L."/>
            <person name="Simakov O."/>
            <person name="Marletaz F."/>
            <person name="Cho S.-J."/>
            <person name="Edsinger-Gonzales E."/>
            <person name="Havlak P."/>
            <person name="Kuo D.-H."/>
            <person name="Larsson T."/>
            <person name="Lv J."/>
            <person name="Arendt D."/>
            <person name="Savage R."/>
            <person name="Osoegawa K."/>
            <person name="de Jong P."/>
            <person name="Lindberg D.R."/>
            <person name="Seaver E.C."/>
            <person name="Weisblat D.A."/>
            <person name="Putnam N.H."/>
            <person name="Grigoriev I.V."/>
            <person name="Rokhsar D.S."/>
        </authorList>
    </citation>
    <scope>NUCLEOTIDE SEQUENCE</scope>
    <source>
        <strain evidence="8">I ESC-2004</strain>
    </source>
</reference>
<feature type="transmembrane region" description="Helical" evidence="5">
    <location>
        <begin position="39"/>
        <end position="60"/>
    </location>
</feature>
<dbReference type="PANTHER" id="PTHR23121:SF9">
    <property type="entry name" value="SODIUM-DEPENDENT GLUCOSE TRANSPORTER 1"/>
    <property type="match status" value="1"/>
</dbReference>
<dbReference type="InterPro" id="IPR011701">
    <property type="entry name" value="MFS"/>
</dbReference>
<keyword evidence="1 5" id="KW-0812">Transmembrane</keyword>
<evidence type="ECO:0000256" key="3">
    <source>
        <dbReference type="ARBA" id="ARBA00023136"/>
    </source>
</evidence>
<feature type="compositionally biased region" description="Acidic residues" evidence="4">
    <location>
        <begin position="12"/>
        <end position="23"/>
    </location>
</feature>
<dbReference type="OMA" id="CIWIGFT"/>
<feature type="transmembrane region" description="Helical" evidence="5">
    <location>
        <begin position="360"/>
        <end position="383"/>
    </location>
</feature>
<feature type="transmembrane region" description="Helical" evidence="5">
    <location>
        <begin position="423"/>
        <end position="445"/>
    </location>
</feature>
<evidence type="ECO:0000256" key="5">
    <source>
        <dbReference type="SAM" id="Phobius"/>
    </source>
</evidence>
<keyword evidence="2 5" id="KW-1133">Transmembrane helix</keyword>
<feature type="transmembrane region" description="Helical" evidence="5">
    <location>
        <begin position="210"/>
        <end position="233"/>
    </location>
</feature>
<dbReference type="OrthoDB" id="9626824at2759"/>
<keyword evidence="8" id="KW-1185">Reference proteome</keyword>
<dbReference type="Proteomes" id="UP000014760">
    <property type="component" value="Unassembled WGS sequence"/>
</dbReference>
<reference evidence="6 8" key="2">
    <citation type="journal article" date="2013" name="Nature">
        <title>Insights into bilaterian evolution from three spiralian genomes.</title>
        <authorList>
            <person name="Simakov O."/>
            <person name="Marletaz F."/>
            <person name="Cho S.J."/>
            <person name="Edsinger-Gonzales E."/>
            <person name="Havlak P."/>
            <person name="Hellsten U."/>
            <person name="Kuo D.H."/>
            <person name="Larsson T."/>
            <person name="Lv J."/>
            <person name="Arendt D."/>
            <person name="Savage R."/>
            <person name="Osoegawa K."/>
            <person name="de Jong P."/>
            <person name="Grimwood J."/>
            <person name="Chapman J.A."/>
            <person name="Shapiro H."/>
            <person name="Aerts A."/>
            <person name="Otillar R.P."/>
            <person name="Terry A.Y."/>
            <person name="Boore J.L."/>
            <person name="Grigoriev I.V."/>
            <person name="Lindberg D.R."/>
            <person name="Seaver E.C."/>
            <person name="Weisblat D.A."/>
            <person name="Putnam N.H."/>
            <person name="Rokhsar D.S."/>
        </authorList>
    </citation>
    <scope>NUCLEOTIDE SEQUENCE</scope>
    <source>
        <strain evidence="6 8">I ESC-2004</strain>
    </source>
</reference>
<dbReference type="SUPFAM" id="SSF103473">
    <property type="entry name" value="MFS general substrate transporter"/>
    <property type="match status" value="1"/>
</dbReference>
<organism evidence="6">
    <name type="scientific">Capitella teleta</name>
    <name type="common">Polychaete worm</name>
    <dbReference type="NCBI Taxonomy" id="283909"/>
    <lineage>
        <taxon>Eukaryota</taxon>
        <taxon>Metazoa</taxon>
        <taxon>Spiralia</taxon>
        <taxon>Lophotrochozoa</taxon>
        <taxon>Annelida</taxon>
        <taxon>Polychaeta</taxon>
        <taxon>Sedentaria</taxon>
        <taxon>Scolecida</taxon>
        <taxon>Capitellidae</taxon>
        <taxon>Capitella</taxon>
    </lineage>
</organism>
<evidence type="ECO:0000313" key="7">
    <source>
        <dbReference type="EnsemblMetazoa" id="CapteP211226"/>
    </source>
</evidence>
<gene>
    <name evidence="6" type="ORF">CAPTEDRAFT_211226</name>
</gene>
<keyword evidence="3 5" id="KW-0472">Membrane</keyword>
<accession>R7UQZ2</accession>
<dbReference type="Pfam" id="PF07690">
    <property type="entry name" value="MFS_1"/>
    <property type="match status" value="1"/>
</dbReference>
<feature type="transmembrane region" description="Helical" evidence="5">
    <location>
        <begin position="160"/>
        <end position="179"/>
    </location>
</feature>
<dbReference type="PANTHER" id="PTHR23121">
    <property type="entry name" value="SODIUM-DEPENDENT GLUCOSE TRANSPORTER 1"/>
    <property type="match status" value="1"/>
</dbReference>
<feature type="region of interest" description="Disordered" evidence="4">
    <location>
        <begin position="1"/>
        <end position="29"/>
    </location>
</feature>
<dbReference type="EMBL" id="AMQN01006682">
    <property type="status" value="NOT_ANNOTATED_CDS"/>
    <property type="molecule type" value="Genomic_DNA"/>
</dbReference>
<feature type="transmembrane region" description="Helical" evidence="5">
    <location>
        <begin position="131"/>
        <end position="153"/>
    </location>
</feature>